<keyword evidence="3" id="KW-0963">Cytoplasm</keyword>
<dbReference type="Pfam" id="PF01417">
    <property type="entry name" value="ENTH"/>
    <property type="match status" value="1"/>
</dbReference>
<dbReference type="GO" id="GO:0005768">
    <property type="term" value="C:endosome"/>
    <property type="evidence" value="ECO:0007669"/>
    <property type="project" value="TreeGrafter"/>
</dbReference>
<dbReference type="PANTHER" id="PTHR12276:SF115">
    <property type="entry name" value="FI19443P1"/>
    <property type="match status" value="1"/>
</dbReference>
<dbReference type="InterPro" id="IPR003903">
    <property type="entry name" value="UIM_dom"/>
</dbReference>
<comment type="caution">
    <text evidence="9">The sequence shown here is derived from an EMBL/GenBank/DDBJ whole genome shotgun (WGS) entry which is preliminary data.</text>
</comment>
<evidence type="ECO:0000256" key="6">
    <source>
        <dbReference type="SAM" id="Coils"/>
    </source>
</evidence>
<dbReference type="SMART" id="SM00273">
    <property type="entry name" value="ENTH"/>
    <property type="match status" value="1"/>
</dbReference>
<evidence type="ECO:0000313" key="9">
    <source>
        <dbReference type="EMBL" id="KAK1155361.1"/>
    </source>
</evidence>
<comment type="similarity">
    <text evidence="2">Belongs to the epsin family.</text>
</comment>
<protein>
    <submittedName>
        <fullName evidence="9">Epsin-2-like</fullName>
    </submittedName>
</protein>
<evidence type="ECO:0000259" key="8">
    <source>
        <dbReference type="PROSITE" id="PS50942"/>
    </source>
</evidence>
<dbReference type="Proteomes" id="UP001230051">
    <property type="component" value="Unassembled WGS sequence"/>
</dbReference>
<name>A0AAD8CRM8_ACIOX</name>
<dbReference type="GO" id="GO:0030125">
    <property type="term" value="C:clathrin vesicle coat"/>
    <property type="evidence" value="ECO:0007669"/>
    <property type="project" value="TreeGrafter"/>
</dbReference>
<dbReference type="InterPro" id="IPR008942">
    <property type="entry name" value="ENTH_VHS"/>
</dbReference>
<dbReference type="PANTHER" id="PTHR12276">
    <property type="entry name" value="EPSIN/ENT-RELATED"/>
    <property type="match status" value="1"/>
</dbReference>
<dbReference type="GO" id="GO:0006897">
    <property type="term" value="P:endocytosis"/>
    <property type="evidence" value="ECO:0007669"/>
    <property type="project" value="TreeGrafter"/>
</dbReference>
<dbReference type="SUPFAM" id="SSF48464">
    <property type="entry name" value="ENTH/VHS domain"/>
    <property type="match status" value="1"/>
</dbReference>
<feature type="region of interest" description="Disordered" evidence="7">
    <location>
        <begin position="380"/>
        <end position="424"/>
    </location>
</feature>
<dbReference type="EMBL" id="JAGXEW010000031">
    <property type="protein sequence ID" value="KAK1155361.1"/>
    <property type="molecule type" value="Genomic_DNA"/>
</dbReference>
<dbReference type="Gene3D" id="1.25.40.90">
    <property type="match status" value="1"/>
</dbReference>
<keyword evidence="4" id="KW-0597">Phosphoprotein</keyword>
<evidence type="ECO:0000256" key="7">
    <source>
        <dbReference type="SAM" id="MobiDB-lite"/>
    </source>
</evidence>
<gene>
    <name evidence="9" type="primary">Epn2</name>
    <name evidence="9" type="ORF">AOXY_G27149</name>
</gene>
<evidence type="ECO:0000256" key="2">
    <source>
        <dbReference type="ARBA" id="ARBA00010130"/>
    </source>
</evidence>
<keyword evidence="6" id="KW-0175">Coiled coil</keyword>
<evidence type="ECO:0000256" key="4">
    <source>
        <dbReference type="ARBA" id="ARBA00022553"/>
    </source>
</evidence>
<reference evidence="9" key="1">
    <citation type="submission" date="2022-02" db="EMBL/GenBank/DDBJ databases">
        <title>Atlantic sturgeon de novo genome assembly.</title>
        <authorList>
            <person name="Stock M."/>
            <person name="Klopp C."/>
            <person name="Guiguen Y."/>
            <person name="Cabau C."/>
            <person name="Parinello H."/>
            <person name="Santidrian Yebra-Pimentel E."/>
            <person name="Kuhl H."/>
            <person name="Dirks R.P."/>
            <person name="Guessner J."/>
            <person name="Wuertz S."/>
            <person name="Du K."/>
            <person name="Schartl M."/>
        </authorList>
    </citation>
    <scope>NUCLEOTIDE SEQUENCE</scope>
    <source>
        <strain evidence="9">STURGEONOMICS-FGT-2020</strain>
        <tissue evidence="9">Whole blood</tissue>
    </source>
</reference>
<dbReference type="GO" id="GO:0005886">
    <property type="term" value="C:plasma membrane"/>
    <property type="evidence" value="ECO:0007669"/>
    <property type="project" value="TreeGrafter"/>
</dbReference>
<evidence type="ECO:0000256" key="5">
    <source>
        <dbReference type="ARBA" id="ARBA00023121"/>
    </source>
</evidence>
<evidence type="ECO:0000313" key="10">
    <source>
        <dbReference type="Proteomes" id="UP001230051"/>
    </source>
</evidence>
<accession>A0AAD8CRM8</accession>
<dbReference type="GO" id="GO:0005543">
    <property type="term" value="F:phospholipid binding"/>
    <property type="evidence" value="ECO:0007669"/>
    <property type="project" value="TreeGrafter"/>
</dbReference>
<organism evidence="9 10">
    <name type="scientific">Acipenser oxyrinchus oxyrinchus</name>
    <dbReference type="NCBI Taxonomy" id="40147"/>
    <lineage>
        <taxon>Eukaryota</taxon>
        <taxon>Metazoa</taxon>
        <taxon>Chordata</taxon>
        <taxon>Craniata</taxon>
        <taxon>Vertebrata</taxon>
        <taxon>Euteleostomi</taxon>
        <taxon>Actinopterygii</taxon>
        <taxon>Chondrostei</taxon>
        <taxon>Acipenseriformes</taxon>
        <taxon>Acipenseridae</taxon>
        <taxon>Acipenser</taxon>
    </lineage>
</organism>
<keyword evidence="5" id="KW-0446">Lipid-binding</keyword>
<sequence length="424" mass="46306">MSSFRRQLKKLVKKYSEAEIKVREATSNDPWGPSSSLMSEIADLTYSVSGLAEITAALWERLGHAGRSWRHVFKSLLLLDYLLRAGSERVAEQARTHGACIRDLQGFHYIDQDGKDQGLSVRVKARQVEQLLSDEAALQRGREAALRTRQRLAVGLKSGERDRERDTAQFHCPGCPMAKLIPGEIRPQSKPEEEMQLQIALAESTEEHEQQTESQDSVLSPPSQMRSDPWEHTLMQADNDPWRPAACSTPAEDFSEFDPLRAGSITITTLNKKNHTLYPAPSPCSPRHSSRNWATFPDTPPPPAPRSLFPDLSMAPASCTSVMCLFPGSQSRSLPTCGSQFGCSCAQTGAPALSSLSPHPACNPNALAGNCNPVPSLPSFTSLYPSQPDPPDAPPGSASQPCASLYPVPPAQPLPRPHTTNPFL</sequence>
<feature type="domain" description="ENTH" evidence="8">
    <location>
        <begin position="10"/>
        <end position="142"/>
    </location>
</feature>
<evidence type="ECO:0000256" key="3">
    <source>
        <dbReference type="ARBA" id="ARBA00022490"/>
    </source>
</evidence>
<feature type="compositionally biased region" description="Pro residues" evidence="7">
    <location>
        <begin position="407"/>
        <end position="416"/>
    </location>
</feature>
<feature type="region of interest" description="Disordered" evidence="7">
    <location>
        <begin position="203"/>
        <end position="226"/>
    </location>
</feature>
<evidence type="ECO:0000256" key="1">
    <source>
        <dbReference type="ARBA" id="ARBA00004496"/>
    </source>
</evidence>
<dbReference type="PROSITE" id="PS50942">
    <property type="entry name" value="ENTH"/>
    <property type="match status" value="1"/>
</dbReference>
<comment type="subcellular location">
    <subcellularLocation>
        <location evidence="1">Cytoplasm</location>
    </subcellularLocation>
</comment>
<dbReference type="GO" id="GO:0030276">
    <property type="term" value="F:clathrin binding"/>
    <property type="evidence" value="ECO:0007669"/>
    <property type="project" value="TreeGrafter"/>
</dbReference>
<proteinExistence type="inferred from homology"/>
<feature type="compositionally biased region" description="Polar residues" evidence="7">
    <location>
        <begin position="216"/>
        <end position="226"/>
    </location>
</feature>
<keyword evidence="10" id="KW-1185">Reference proteome</keyword>
<dbReference type="InterPro" id="IPR013809">
    <property type="entry name" value="ENTH"/>
</dbReference>
<feature type="coiled-coil region" evidence="6">
    <location>
        <begin position="1"/>
        <end position="28"/>
    </location>
</feature>
<dbReference type="FunFam" id="1.25.40.90:FF:000006">
    <property type="entry name" value="Clathrin interactor 1"/>
    <property type="match status" value="1"/>
</dbReference>
<dbReference type="AlphaFoldDB" id="A0AAD8CRM8"/>
<dbReference type="PROSITE" id="PS50330">
    <property type="entry name" value="UIM"/>
    <property type="match status" value="1"/>
</dbReference>